<keyword evidence="1" id="KW-1133">Transmembrane helix</keyword>
<keyword evidence="1" id="KW-0812">Transmembrane</keyword>
<feature type="transmembrane region" description="Helical" evidence="1">
    <location>
        <begin position="12"/>
        <end position="31"/>
    </location>
</feature>
<dbReference type="EMBL" id="SLWK01000010">
    <property type="protein sequence ID" value="TCO07100.1"/>
    <property type="molecule type" value="Genomic_DNA"/>
</dbReference>
<keyword evidence="3" id="KW-1185">Reference proteome</keyword>
<dbReference type="OrthoDB" id="1119883at2"/>
<accession>A0A4R2GFV5</accession>
<evidence type="ECO:0000313" key="3">
    <source>
        <dbReference type="Proteomes" id="UP000295221"/>
    </source>
</evidence>
<proteinExistence type="predicted"/>
<reference evidence="2 3" key="1">
    <citation type="submission" date="2019-03" db="EMBL/GenBank/DDBJ databases">
        <title>Genomic Encyclopedia of Type Strains, Phase IV (KMG-IV): sequencing the most valuable type-strain genomes for metagenomic binning, comparative biology and taxonomic classification.</title>
        <authorList>
            <person name="Goeker M."/>
        </authorList>
    </citation>
    <scope>NUCLEOTIDE SEQUENCE [LARGE SCALE GENOMIC DNA]</scope>
    <source>
        <strain evidence="2 3">DSM 24179</strain>
    </source>
</reference>
<comment type="caution">
    <text evidence="2">The sequence shown here is derived from an EMBL/GenBank/DDBJ whole genome shotgun (WGS) entry which is preliminary data.</text>
</comment>
<gene>
    <name evidence="2" type="ORF">EV194_110103</name>
</gene>
<evidence type="ECO:0000256" key="1">
    <source>
        <dbReference type="SAM" id="Phobius"/>
    </source>
</evidence>
<name>A0A4R2GFV5_9BACT</name>
<keyword evidence="1" id="KW-0472">Membrane</keyword>
<evidence type="ECO:0000313" key="2">
    <source>
        <dbReference type="EMBL" id="TCO07100.1"/>
    </source>
</evidence>
<dbReference type="AlphaFoldDB" id="A0A4R2GFV5"/>
<dbReference type="RefSeq" id="WP_132434435.1">
    <property type="nucleotide sequence ID" value="NZ_SLWK01000010.1"/>
</dbReference>
<evidence type="ECO:0008006" key="4">
    <source>
        <dbReference type="Google" id="ProtNLM"/>
    </source>
</evidence>
<protein>
    <recommendedName>
        <fullName evidence="4">PH (Pleckstrin Homology) domain-containing protein</fullName>
    </recommendedName>
</protein>
<dbReference type="Proteomes" id="UP000295221">
    <property type="component" value="Unassembled WGS sequence"/>
</dbReference>
<organism evidence="2 3">
    <name type="scientific">Natronoflexus pectinivorans</name>
    <dbReference type="NCBI Taxonomy" id="682526"/>
    <lineage>
        <taxon>Bacteria</taxon>
        <taxon>Pseudomonadati</taxon>
        <taxon>Bacteroidota</taxon>
        <taxon>Bacteroidia</taxon>
        <taxon>Marinilabiliales</taxon>
        <taxon>Marinilabiliaceae</taxon>
        <taxon>Natronoflexus</taxon>
    </lineage>
</organism>
<sequence>MKLHYNLDKSFGPAGAVAGYFLIAVGVATIYQSFSGAILIVLGSFMAFSNTGASIDIDNFKIRFSNNLFGFIRLGNWQYVSPKMKIGLSNTKLTYRVYSMSNRSIDVKNSDYRIYLYNEDNKKGQAICRFKEKEDAEEELIKLSDLLGLEVKD</sequence>